<sequence length="66" mass="7652">MSFQARFFFTIRGFLGFKTLCLNVFLQKKARSIREDGLKFRGLPTFQPSDADRSRKCSNVDKITKS</sequence>
<dbReference type="EMBL" id="JALZ01000012">
    <property type="protein sequence ID" value="ETX14320.1"/>
    <property type="molecule type" value="Genomic_DNA"/>
</dbReference>
<dbReference type="AlphaFoldDB" id="X7EEN0"/>
<comment type="caution">
    <text evidence="1">The sequence shown here is derived from an EMBL/GenBank/DDBJ whole genome shotgun (WGS) entry which is preliminary data.</text>
</comment>
<proteinExistence type="predicted"/>
<dbReference type="Proteomes" id="UP000022447">
    <property type="component" value="Unassembled WGS sequence"/>
</dbReference>
<evidence type="ECO:0000313" key="1">
    <source>
        <dbReference type="EMBL" id="ETX14320.1"/>
    </source>
</evidence>
<gene>
    <name evidence="1" type="ORF">OCH239_04340</name>
</gene>
<organism evidence="1 2">
    <name type="scientific">Roseivivax halodurans JCM 10272</name>
    <dbReference type="NCBI Taxonomy" id="1449350"/>
    <lineage>
        <taxon>Bacteria</taxon>
        <taxon>Pseudomonadati</taxon>
        <taxon>Pseudomonadota</taxon>
        <taxon>Alphaproteobacteria</taxon>
        <taxon>Rhodobacterales</taxon>
        <taxon>Roseobacteraceae</taxon>
        <taxon>Roseivivax</taxon>
    </lineage>
</organism>
<keyword evidence="2" id="KW-1185">Reference proteome</keyword>
<reference evidence="1 2" key="1">
    <citation type="submission" date="2014-01" db="EMBL/GenBank/DDBJ databases">
        <title>Roseivivax halodurans JCM 10272 Genome Sequencing.</title>
        <authorList>
            <person name="Lai Q."/>
            <person name="Li G."/>
            <person name="Shao Z."/>
        </authorList>
    </citation>
    <scope>NUCLEOTIDE SEQUENCE [LARGE SCALE GENOMIC DNA]</scope>
    <source>
        <strain evidence="1 2">JCM 10272</strain>
    </source>
</reference>
<protein>
    <submittedName>
        <fullName evidence="1">Uncharacterized protein</fullName>
    </submittedName>
</protein>
<name>X7EEN0_9RHOB</name>
<evidence type="ECO:0000313" key="2">
    <source>
        <dbReference type="Proteomes" id="UP000022447"/>
    </source>
</evidence>
<accession>X7EEN0</accession>